<sequence length="39" mass="4543">MNFLISNSRYLLQYSSQLVDKSMAKTFKNSSIQKIENTN</sequence>
<dbReference type="AlphaFoldDB" id="M6C1X4"/>
<gene>
    <name evidence="1" type="ORF">LEP1GSC016_2986</name>
</gene>
<proteinExistence type="predicted"/>
<evidence type="ECO:0000313" key="1">
    <source>
        <dbReference type="EMBL" id="EMJ80140.1"/>
    </source>
</evidence>
<protein>
    <submittedName>
        <fullName evidence="1">Uncharacterized protein</fullName>
    </submittedName>
</protein>
<accession>M6C1X4</accession>
<dbReference type="EMBL" id="ANMU01000116">
    <property type="protein sequence ID" value="EMJ80140.1"/>
    <property type="molecule type" value="Genomic_DNA"/>
</dbReference>
<name>M6C1X4_LEPBO</name>
<dbReference type="PATRIC" id="fig|1218567.3.peg.2937"/>
<evidence type="ECO:0000313" key="2">
    <source>
        <dbReference type="Proteomes" id="UP000011873"/>
    </source>
</evidence>
<organism evidence="1 2">
    <name type="scientific">Leptospira borgpetersenii serovar Hardjo-bovis str. Sponselee</name>
    <dbReference type="NCBI Taxonomy" id="1303729"/>
    <lineage>
        <taxon>Bacteria</taxon>
        <taxon>Pseudomonadati</taxon>
        <taxon>Spirochaetota</taxon>
        <taxon>Spirochaetia</taxon>
        <taxon>Leptospirales</taxon>
        <taxon>Leptospiraceae</taxon>
        <taxon>Leptospira</taxon>
    </lineage>
</organism>
<reference evidence="1 2" key="1">
    <citation type="submission" date="2013-01" db="EMBL/GenBank/DDBJ databases">
        <authorList>
            <person name="Harkins D.M."/>
            <person name="Durkin A.S."/>
            <person name="Brinkac L.M."/>
            <person name="Haft D.H."/>
            <person name="Selengut J.D."/>
            <person name="Sanka R."/>
            <person name="DePew J."/>
            <person name="Purushe J."/>
            <person name="Galloway R.L."/>
            <person name="Vinetz J.M."/>
            <person name="Sutton G.G."/>
            <person name="Nierman W.C."/>
            <person name="Fouts D.E."/>
        </authorList>
    </citation>
    <scope>NUCLEOTIDE SEQUENCE [LARGE SCALE GENOMIC DNA]</scope>
    <source>
        <strain evidence="1 2">Sponselee CDC</strain>
    </source>
</reference>
<comment type="caution">
    <text evidence="1">The sequence shown here is derived from an EMBL/GenBank/DDBJ whole genome shotgun (WGS) entry which is preliminary data.</text>
</comment>
<dbReference type="Proteomes" id="UP000011873">
    <property type="component" value="Unassembled WGS sequence"/>
</dbReference>